<dbReference type="Proteomes" id="UP001526446">
    <property type="component" value="Unassembled WGS sequence"/>
</dbReference>
<proteinExistence type="predicted"/>
<feature type="compositionally biased region" description="Basic and acidic residues" evidence="1">
    <location>
        <begin position="24"/>
        <end position="41"/>
    </location>
</feature>
<comment type="caution">
    <text evidence="2">The sequence shown here is derived from an EMBL/GenBank/DDBJ whole genome shotgun (WGS) entry which is preliminary data.</text>
</comment>
<feature type="region of interest" description="Disordered" evidence="1">
    <location>
        <begin position="22"/>
        <end position="41"/>
    </location>
</feature>
<reference evidence="2 3" key="1">
    <citation type="submission" date="2022-11" db="EMBL/GenBank/DDBJ databases">
        <title>Genome sequencing of Acetobacter type strain.</title>
        <authorList>
            <person name="Heo J."/>
            <person name="Lee D."/>
            <person name="Han B.-H."/>
            <person name="Hong S.-B."/>
            <person name="Kwon S.-W."/>
        </authorList>
    </citation>
    <scope>NUCLEOTIDE SEQUENCE [LARGE SCALE GENOMIC DNA]</scope>
    <source>
        <strain evidence="2 3">KACC 21251</strain>
    </source>
</reference>
<feature type="region of interest" description="Disordered" evidence="1">
    <location>
        <begin position="52"/>
        <end position="93"/>
    </location>
</feature>
<sequence length="93" mass="10684">MADSKKLAPWLDQRFENMAQARQKRFEQPIEKHEAKKEAARHKIEQLSALLNTKNHKLKHQAPINSSRPRNLTSFPAPNPQTKHPTSDTPSPL</sequence>
<evidence type="ECO:0000313" key="3">
    <source>
        <dbReference type="Proteomes" id="UP001526446"/>
    </source>
</evidence>
<protein>
    <submittedName>
        <fullName evidence="2">Uncharacterized protein</fullName>
    </submittedName>
</protein>
<keyword evidence="3" id="KW-1185">Reference proteome</keyword>
<name>A0ABT3QAD1_9PROT</name>
<organism evidence="2 3">
    <name type="scientific">Acetobacter farinalis</name>
    <dbReference type="NCBI Taxonomy" id="1260984"/>
    <lineage>
        <taxon>Bacteria</taxon>
        <taxon>Pseudomonadati</taxon>
        <taxon>Pseudomonadota</taxon>
        <taxon>Alphaproteobacteria</taxon>
        <taxon>Acetobacterales</taxon>
        <taxon>Acetobacteraceae</taxon>
        <taxon>Acetobacter</taxon>
    </lineage>
</organism>
<gene>
    <name evidence="2" type="ORF">OQ252_12460</name>
</gene>
<dbReference type="RefSeq" id="WP_166123543.1">
    <property type="nucleotide sequence ID" value="NZ_JAPIUX010000028.1"/>
</dbReference>
<evidence type="ECO:0000256" key="1">
    <source>
        <dbReference type="SAM" id="MobiDB-lite"/>
    </source>
</evidence>
<feature type="compositionally biased region" description="Polar residues" evidence="1">
    <location>
        <begin position="63"/>
        <end position="93"/>
    </location>
</feature>
<accession>A0ABT3QAD1</accession>
<dbReference type="EMBL" id="JAPIUX010000028">
    <property type="protein sequence ID" value="MCX2562201.1"/>
    <property type="molecule type" value="Genomic_DNA"/>
</dbReference>
<evidence type="ECO:0000313" key="2">
    <source>
        <dbReference type="EMBL" id="MCX2562201.1"/>
    </source>
</evidence>